<dbReference type="PANTHER" id="PTHR23402">
    <property type="entry name" value="PROTEASE FAMILY C15 PYROGLUTAMYL-PEPTIDASE I-RELATED"/>
    <property type="match status" value="1"/>
</dbReference>
<protein>
    <recommendedName>
        <fullName evidence="8">Pyroglutamyl-peptidase I</fullName>
    </recommendedName>
</protein>
<keyword evidence="4" id="KW-0378">Hydrolase</keyword>
<organism evidence="7">
    <name type="scientific">Chrysotila carterae</name>
    <name type="common">Marine alga</name>
    <name type="synonym">Syracosphaera carterae</name>
    <dbReference type="NCBI Taxonomy" id="13221"/>
    <lineage>
        <taxon>Eukaryota</taxon>
        <taxon>Haptista</taxon>
        <taxon>Haptophyta</taxon>
        <taxon>Prymnesiophyceae</taxon>
        <taxon>Isochrysidales</taxon>
        <taxon>Isochrysidaceae</taxon>
        <taxon>Chrysotila</taxon>
    </lineage>
</organism>
<dbReference type="InterPro" id="IPR000816">
    <property type="entry name" value="Peptidase_C15"/>
</dbReference>
<dbReference type="InterPro" id="IPR036440">
    <property type="entry name" value="Peptidase_C15-like_sf"/>
</dbReference>
<accession>A0A7S4BFQ2</accession>
<dbReference type="Gene3D" id="3.40.630.20">
    <property type="entry name" value="Peptidase C15, pyroglutamyl peptidase I-like"/>
    <property type="match status" value="1"/>
</dbReference>
<keyword evidence="5" id="KW-0788">Thiol protease</keyword>
<dbReference type="GO" id="GO:0006508">
    <property type="term" value="P:proteolysis"/>
    <property type="evidence" value="ECO:0007669"/>
    <property type="project" value="UniProtKB-KW"/>
</dbReference>
<dbReference type="GO" id="GO:0005829">
    <property type="term" value="C:cytosol"/>
    <property type="evidence" value="ECO:0007669"/>
    <property type="project" value="InterPro"/>
</dbReference>
<evidence type="ECO:0000256" key="2">
    <source>
        <dbReference type="ARBA" id="ARBA00022490"/>
    </source>
</evidence>
<evidence type="ECO:0000256" key="5">
    <source>
        <dbReference type="ARBA" id="ARBA00022807"/>
    </source>
</evidence>
<reference evidence="7" key="1">
    <citation type="submission" date="2021-01" db="EMBL/GenBank/DDBJ databases">
        <authorList>
            <person name="Corre E."/>
            <person name="Pelletier E."/>
            <person name="Niang G."/>
            <person name="Scheremetjew M."/>
            <person name="Finn R."/>
            <person name="Kale V."/>
            <person name="Holt S."/>
            <person name="Cochrane G."/>
            <person name="Meng A."/>
            <person name="Brown T."/>
            <person name="Cohen L."/>
        </authorList>
    </citation>
    <scope>NUCLEOTIDE SEQUENCE</scope>
    <source>
        <strain evidence="7">CCMP645</strain>
    </source>
</reference>
<proteinExistence type="inferred from homology"/>
<evidence type="ECO:0000256" key="1">
    <source>
        <dbReference type="ARBA" id="ARBA00006641"/>
    </source>
</evidence>
<evidence type="ECO:0000256" key="4">
    <source>
        <dbReference type="ARBA" id="ARBA00022801"/>
    </source>
</evidence>
<dbReference type="AlphaFoldDB" id="A0A7S4BFQ2"/>
<dbReference type="EMBL" id="HBIZ01025258">
    <property type="protein sequence ID" value="CAE0763380.1"/>
    <property type="molecule type" value="Transcribed_RNA"/>
</dbReference>
<keyword evidence="2" id="KW-0963">Cytoplasm</keyword>
<evidence type="ECO:0000313" key="7">
    <source>
        <dbReference type="EMBL" id="CAE0763380.1"/>
    </source>
</evidence>
<evidence type="ECO:0000256" key="3">
    <source>
        <dbReference type="ARBA" id="ARBA00022670"/>
    </source>
</evidence>
<dbReference type="SUPFAM" id="SSF53182">
    <property type="entry name" value="Pyrrolidone carboxyl peptidase (pyroglutamate aminopeptidase)"/>
    <property type="match status" value="1"/>
</dbReference>
<evidence type="ECO:0008006" key="8">
    <source>
        <dbReference type="Google" id="ProtNLM"/>
    </source>
</evidence>
<gene>
    <name evidence="7" type="ORF">PCAR00345_LOCUS15992</name>
</gene>
<dbReference type="PANTHER" id="PTHR23402:SF1">
    <property type="entry name" value="PYROGLUTAMYL-PEPTIDASE I"/>
    <property type="match status" value="1"/>
</dbReference>
<dbReference type="PRINTS" id="PR00706">
    <property type="entry name" value="PYROGLUPTASE"/>
</dbReference>
<name>A0A7S4BFQ2_CHRCT</name>
<evidence type="ECO:0000256" key="6">
    <source>
        <dbReference type="SAM" id="MobiDB-lite"/>
    </source>
</evidence>
<sequence>MRLTGGYACLLLAASTRGETIGAFWHIGVAASLAVSADPESTGAHSVLRAAPSTTAVSGGGDGGMRDEGMGIVLGVSGSKEGDVTHISDYGASFDTLSAAWTLAVKAFHARLSLAFPLIAFALGPAFTRSAQPAAGFNGQRKVQRTGGANAGAGDSTAQPGAQEHGKYETHAAETATAVTAQALTQTPGPKGATQALKGSTTTATTTATITATSTAAAARAPSSSSRTASARRCANATSRVLLTGFGPFGAIADNPAELVVRSLDGDCCGSVRFESWVIPVNRFGVERVANALRDGSAWEAVIHVGFEDEAKGLVIEVAAANVLATEHNYIWSADVPCDKTNSTWRNAVPGAACLVPTTAPMHKLTLPLLRRPHRLEQEEIWSRDAGSYYCNEVYFRTLHAVRSKQIGAATGRAGLLPVVFVHMPGSGARLSLAEGAEFLRSVAEVLVDVD</sequence>
<dbReference type="GO" id="GO:0016920">
    <property type="term" value="F:pyroglutamyl-peptidase activity"/>
    <property type="evidence" value="ECO:0007669"/>
    <property type="project" value="InterPro"/>
</dbReference>
<comment type="similarity">
    <text evidence="1">Belongs to the peptidase C15 family.</text>
</comment>
<dbReference type="InterPro" id="IPR016125">
    <property type="entry name" value="Peptidase_C15-like"/>
</dbReference>
<dbReference type="Pfam" id="PF01470">
    <property type="entry name" value="Peptidase_C15"/>
    <property type="match status" value="1"/>
</dbReference>
<feature type="region of interest" description="Disordered" evidence="6">
    <location>
        <begin position="140"/>
        <end position="170"/>
    </location>
</feature>
<keyword evidence="3" id="KW-0645">Protease</keyword>